<organism evidence="2 3">
    <name type="scientific">Idiomarina ramblicola</name>
    <dbReference type="NCBI Taxonomy" id="263724"/>
    <lineage>
        <taxon>Bacteria</taxon>
        <taxon>Pseudomonadati</taxon>
        <taxon>Pseudomonadota</taxon>
        <taxon>Gammaproteobacteria</taxon>
        <taxon>Alteromonadales</taxon>
        <taxon>Idiomarinaceae</taxon>
        <taxon>Idiomarina</taxon>
    </lineage>
</organism>
<dbReference type="GO" id="GO:0016747">
    <property type="term" value="F:acyltransferase activity, transferring groups other than amino-acyl groups"/>
    <property type="evidence" value="ECO:0007669"/>
    <property type="project" value="InterPro"/>
</dbReference>
<evidence type="ECO:0000259" key="1">
    <source>
        <dbReference type="PROSITE" id="PS51186"/>
    </source>
</evidence>
<dbReference type="OrthoDB" id="9812289at2"/>
<keyword evidence="3" id="KW-1185">Reference proteome</keyword>
<dbReference type="PROSITE" id="PS51186">
    <property type="entry name" value="GNAT"/>
    <property type="match status" value="1"/>
</dbReference>
<protein>
    <submittedName>
        <fullName evidence="2">GNAT family N-acetyltransferase</fullName>
    </submittedName>
</protein>
<proteinExistence type="predicted"/>
<feature type="domain" description="N-acetyltransferase" evidence="1">
    <location>
        <begin position="3"/>
        <end position="145"/>
    </location>
</feature>
<keyword evidence="2" id="KW-0808">Transferase</keyword>
<dbReference type="InterPro" id="IPR016181">
    <property type="entry name" value="Acyl_CoA_acyltransferase"/>
</dbReference>
<dbReference type="EMBL" id="PIQC01000006">
    <property type="protein sequence ID" value="RUO68450.1"/>
    <property type="molecule type" value="Genomic_DNA"/>
</dbReference>
<evidence type="ECO:0000313" key="2">
    <source>
        <dbReference type="EMBL" id="RUO68450.1"/>
    </source>
</evidence>
<sequence>MTIKIQTATINDILTIDAQIPEFDGRNTPDKVEARLHGKNALILSASEGGQLVGFKVGYELSKSTFYSWIGGVIPTLRQQGIADQLRIYQENWAYQQGYRFIQVKTMNRYPAMLQFLISRGYQVVGYENSDTLTEGKIVFQKALSEAHNELNQN</sequence>
<dbReference type="SUPFAM" id="SSF55729">
    <property type="entry name" value="Acyl-CoA N-acyltransferases (Nat)"/>
    <property type="match status" value="1"/>
</dbReference>
<accession>A0A432YYJ1</accession>
<gene>
    <name evidence="2" type="ORF">CWI78_09550</name>
</gene>
<reference evidence="3" key="1">
    <citation type="journal article" date="2018" name="Front. Microbiol.">
        <title>Genome-Based Analysis Reveals the Taxonomy and Diversity of the Family Idiomarinaceae.</title>
        <authorList>
            <person name="Liu Y."/>
            <person name="Lai Q."/>
            <person name="Shao Z."/>
        </authorList>
    </citation>
    <scope>NUCLEOTIDE SEQUENCE [LARGE SCALE GENOMIC DNA]</scope>
    <source>
        <strain evidence="3">R22</strain>
    </source>
</reference>
<comment type="caution">
    <text evidence="2">The sequence shown here is derived from an EMBL/GenBank/DDBJ whole genome shotgun (WGS) entry which is preliminary data.</text>
</comment>
<dbReference type="AlphaFoldDB" id="A0A432YYJ1"/>
<dbReference type="Proteomes" id="UP000288058">
    <property type="component" value="Unassembled WGS sequence"/>
</dbReference>
<dbReference type="InterPro" id="IPR000182">
    <property type="entry name" value="GNAT_dom"/>
</dbReference>
<dbReference type="Pfam" id="PF00583">
    <property type="entry name" value="Acetyltransf_1"/>
    <property type="match status" value="1"/>
</dbReference>
<dbReference type="RefSeq" id="WP_126782551.1">
    <property type="nucleotide sequence ID" value="NZ_PIQC01000006.1"/>
</dbReference>
<name>A0A432YYJ1_9GAMM</name>
<dbReference type="Gene3D" id="3.40.630.30">
    <property type="match status" value="1"/>
</dbReference>
<dbReference type="CDD" id="cd04301">
    <property type="entry name" value="NAT_SF"/>
    <property type="match status" value="1"/>
</dbReference>
<evidence type="ECO:0000313" key="3">
    <source>
        <dbReference type="Proteomes" id="UP000288058"/>
    </source>
</evidence>